<dbReference type="AlphaFoldDB" id="A0ABD2QAA7"/>
<organism evidence="1 2">
    <name type="scientific">Cichlidogyrus casuarinus</name>
    <dbReference type="NCBI Taxonomy" id="1844966"/>
    <lineage>
        <taxon>Eukaryota</taxon>
        <taxon>Metazoa</taxon>
        <taxon>Spiralia</taxon>
        <taxon>Lophotrochozoa</taxon>
        <taxon>Platyhelminthes</taxon>
        <taxon>Monogenea</taxon>
        <taxon>Monopisthocotylea</taxon>
        <taxon>Dactylogyridea</taxon>
        <taxon>Ancyrocephalidae</taxon>
        <taxon>Cichlidogyrus</taxon>
    </lineage>
</organism>
<proteinExistence type="predicted"/>
<gene>
    <name evidence="1" type="ORF">Ciccas_004882</name>
</gene>
<dbReference type="Proteomes" id="UP001626550">
    <property type="component" value="Unassembled WGS sequence"/>
</dbReference>
<comment type="caution">
    <text evidence="1">The sequence shown here is derived from an EMBL/GenBank/DDBJ whole genome shotgun (WGS) entry which is preliminary data.</text>
</comment>
<keyword evidence="2" id="KW-1185">Reference proteome</keyword>
<reference evidence="1 2" key="1">
    <citation type="submission" date="2024-11" db="EMBL/GenBank/DDBJ databases">
        <title>Adaptive evolution of stress response genes in parasites aligns with host niche diversity.</title>
        <authorList>
            <person name="Hahn C."/>
            <person name="Resl P."/>
        </authorList>
    </citation>
    <scope>NUCLEOTIDE SEQUENCE [LARGE SCALE GENOMIC DNA]</scope>
    <source>
        <strain evidence="1">EGGRZ-B1_66</strain>
        <tissue evidence="1">Body</tissue>
    </source>
</reference>
<accession>A0ABD2QAA7</accession>
<evidence type="ECO:0000313" key="2">
    <source>
        <dbReference type="Proteomes" id="UP001626550"/>
    </source>
</evidence>
<protein>
    <submittedName>
        <fullName evidence="1">Uncharacterized protein</fullName>
    </submittedName>
</protein>
<name>A0ABD2QAA7_9PLAT</name>
<evidence type="ECO:0000313" key="1">
    <source>
        <dbReference type="EMBL" id="KAL3316474.1"/>
    </source>
</evidence>
<dbReference type="EMBL" id="JBJKFK010000535">
    <property type="protein sequence ID" value="KAL3316474.1"/>
    <property type="molecule type" value="Genomic_DNA"/>
</dbReference>
<sequence length="99" mass="11342">MASALSDLSPGDFEFDFDDALAAADRYRLSTPGFAEIARAIFRSMFPETPYDRITTSLIKHHRNRLRRRVLLEHVRQKVQLECIGFDGRNDVGSRDEQG</sequence>